<feature type="transmembrane region" description="Helical" evidence="7">
    <location>
        <begin position="50"/>
        <end position="72"/>
    </location>
</feature>
<feature type="transmembrane region" description="Helical" evidence="7">
    <location>
        <begin position="185"/>
        <end position="206"/>
    </location>
</feature>
<keyword evidence="5 7" id="KW-1133">Transmembrane helix</keyword>
<dbReference type="eggNOG" id="KOG0255">
    <property type="taxonomic scope" value="Eukaryota"/>
</dbReference>
<dbReference type="OrthoDB" id="4139357at2759"/>
<gene>
    <name evidence="10" type="primary">8239218</name>
    <name evidence="9" type="ORF">Phum_PHUM333100</name>
</gene>
<dbReference type="KEGG" id="phu:Phum_PHUM333100"/>
<keyword evidence="4 7" id="KW-0812">Transmembrane</keyword>
<dbReference type="EMBL" id="AAZO01003870">
    <property type="status" value="NOT_ANNOTATED_CDS"/>
    <property type="molecule type" value="Genomic_DNA"/>
</dbReference>
<feature type="transmembrane region" description="Helical" evidence="7">
    <location>
        <begin position="379"/>
        <end position="400"/>
    </location>
</feature>
<evidence type="ECO:0000256" key="4">
    <source>
        <dbReference type="ARBA" id="ARBA00022692"/>
    </source>
</evidence>
<feature type="transmembrane region" description="Helical" evidence="7">
    <location>
        <begin position="406"/>
        <end position="425"/>
    </location>
</feature>
<dbReference type="InterPro" id="IPR005829">
    <property type="entry name" value="Sugar_transporter_CS"/>
</dbReference>
<feature type="transmembrane region" description="Helical" evidence="7">
    <location>
        <begin position="144"/>
        <end position="165"/>
    </location>
</feature>
<feature type="transmembrane region" description="Helical" evidence="7">
    <location>
        <begin position="84"/>
        <end position="103"/>
    </location>
</feature>
<evidence type="ECO:0000256" key="6">
    <source>
        <dbReference type="ARBA" id="ARBA00023136"/>
    </source>
</evidence>
<evidence type="ECO:0000256" key="7">
    <source>
        <dbReference type="SAM" id="Phobius"/>
    </source>
</evidence>
<evidence type="ECO:0000313" key="11">
    <source>
        <dbReference type="Proteomes" id="UP000009046"/>
    </source>
</evidence>
<dbReference type="HOGENOM" id="CLU_630565_0_0_1"/>
<dbReference type="CTD" id="8239218"/>
<dbReference type="InterPro" id="IPR020846">
    <property type="entry name" value="MFS_dom"/>
</dbReference>
<feature type="transmembrane region" description="Helical" evidence="7">
    <location>
        <begin position="18"/>
        <end position="44"/>
    </location>
</feature>
<dbReference type="AlphaFoldDB" id="E0VNB7"/>
<organism>
    <name type="scientific">Pediculus humanus subsp. corporis</name>
    <name type="common">Body louse</name>
    <dbReference type="NCBI Taxonomy" id="121224"/>
    <lineage>
        <taxon>Eukaryota</taxon>
        <taxon>Metazoa</taxon>
        <taxon>Ecdysozoa</taxon>
        <taxon>Arthropoda</taxon>
        <taxon>Hexapoda</taxon>
        <taxon>Insecta</taxon>
        <taxon>Pterygota</taxon>
        <taxon>Neoptera</taxon>
        <taxon>Paraneoptera</taxon>
        <taxon>Psocodea</taxon>
        <taxon>Troctomorpha</taxon>
        <taxon>Phthiraptera</taxon>
        <taxon>Anoplura</taxon>
        <taxon>Pediculidae</taxon>
        <taxon>Pediculus</taxon>
    </lineage>
</organism>
<feature type="transmembrane region" description="Helical" evidence="7">
    <location>
        <begin position="349"/>
        <end position="367"/>
    </location>
</feature>
<reference evidence="9" key="2">
    <citation type="submission" date="2007-04" db="EMBL/GenBank/DDBJ databases">
        <title>The genome of the human body louse.</title>
        <authorList>
            <consortium name="The Human Body Louse Genome Consortium"/>
            <person name="Kirkness E."/>
            <person name="Walenz B."/>
            <person name="Hass B."/>
            <person name="Bruggner R."/>
            <person name="Strausberg R."/>
        </authorList>
    </citation>
    <scope>NUCLEOTIDE SEQUENCE</scope>
    <source>
        <strain evidence="9">USDA</strain>
    </source>
</reference>
<reference evidence="9" key="1">
    <citation type="submission" date="2007-04" db="EMBL/GenBank/DDBJ databases">
        <title>Annotation of Pediculus humanus corporis strain USDA.</title>
        <authorList>
            <person name="Kirkness E."/>
            <person name="Hannick L."/>
            <person name="Hass B."/>
            <person name="Bruggner R."/>
            <person name="Lawson D."/>
            <person name="Bidwell S."/>
            <person name="Joardar V."/>
            <person name="Caler E."/>
            <person name="Walenz B."/>
            <person name="Inman J."/>
            <person name="Schobel S."/>
            <person name="Galinsky K."/>
            <person name="Amedeo P."/>
            <person name="Strausberg R."/>
        </authorList>
    </citation>
    <scope>NUCLEOTIDE SEQUENCE</scope>
    <source>
        <strain evidence="9">USDA</strain>
    </source>
</reference>
<evidence type="ECO:0000313" key="9">
    <source>
        <dbReference type="EMBL" id="EEB14873.1"/>
    </source>
</evidence>
<dbReference type="PROSITE" id="PS00217">
    <property type="entry name" value="SUGAR_TRANSPORT_2"/>
    <property type="match status" value="1"/>
</dbReference>
<evidence type="ECO:0000259" key="8">
    <source>
        <dbReference type="PROSITE" id="PS50850"/>
    </source>
</evidence>
<protein>
    <submittedName>
        <fullName evidence="9 10">Sugar transporter, putative</fullName>
    </submittedName>
</protein>
<dbReference type="STRING" id="121224.E0VNB7"/>
<accession>E0VNB7</accession>
<evidence type="ECO:0000256" key="5">
    <source>
        <dbReference type="ARBA" id="ARBA00022989"/>
    </source>
</evidence>
<comment type="subcellular location">
    <subcellularLocation>
        <location evidence="1">Membrane</location>
        <topology evidence="1">Multi-pass membrane protein</topology>
    </subcellularLocation>
</comment>
<dbReference type="RefSeq" id="XP_002427611.1">
    <property type="nucleotide sequence ID" value="XM_002427566.1"/>
</dbReference>
<comment type="similarity">
    <text evidence="2">Belongs to the major facilitator superfamily.</text>
</comment>
<feature type="transmembrane region" description="Helical" evidence="7">
    <location>
        <begin position="109"/>
        <end position="132"/>
    </location>
</feature>
<name>E0VNB7_PEDHC</name>
<dbReference type="SUPFAM" id="SSF103473">
    <property type="entry name" value="MFS general substrate transporter"/>
    <property type="match status" value="1"/>
</dbReference>
<feature type="domain" description="Major facilitator superfamily (MFS) profile" evidence="8">
    <location>
        <begin position="19"/>
        <end position="435"/>
    </location>
</feature>
<dbReference type="Gene3D" id="1.20.1250.20">
    <property type="entry name" value="MFS general substrate transporter like domains"/>
    <property type="match status" value="1"/>
</dbReference>
<dbReference type="PANTHER" id="PTHR23511">
    <property type="entry name" value="SYNAPTIC VESICLE GLYCOPROTEIN 2"/>
    <property type="match status" value="1"/>
</dbReference>
<dbReference type="EMBL" id="DS235335">
    <property type="protein sequence ID" value="EEB14873.1"/>
    <property type="molecule type" value="Genomic_DNA"/>
</dbReference>
<feature type="transmembrane region" description="Helical" evidence="7">
    <location>
        <begin position="292"/>
        <end position="314"/>
    </location>
</feature>
<dbReference type="InParanoid" id="E0VNB7"/>
<dbReference type="VEuPathDB" id="VectorBase:PHUM333100"/>
<dbReference type="PANTHER" id="PTHR23511:SF34">
    <property type="entry name" value="SYNAPTIC VESICLE GLYCOPROTEIN 2"/>
    <property type="match status" value="1"/>
</dbReference>
<dbReference type="InterPro" id="IPR005828">
    <property type="entry name" value="MFS_sugar_transport-like"/>
</dbReference>
<dbReference type="Proteomes" id="UP000009046">
    <property type="component" value="Unassembled WGS sequence"/>
</dbReference>
<keyword evidence="3" id="KW-0813">Transport</keyword>
<dbReference type="InterPro" id="IPR036259">
    <property type="entry name" value="MFS_trans_sf"/>
</dbReference>
<sequence>MLFDDVLEQIGEGIFQKFAIIVCGLATLAEAIATTSVPFAMVLASCDLDITVHQILGLNATFLTGTLISGYWLGGISDNSGRKYILSTTSIITFVACFVASFSQCVIMLFVSLFMLGLGLGGNHCATRVFIIEISPKSCRGARFIILEVFSALGYSLAIGLSRLLVPPMARNLLGNYVRLNSWRVLFGLSGSLSIFSACLMSVFPASPRWLLGKKQEEDALDILRKIYAVNNVKHEESFPVSHLDPITYVNTRSESHVYQCKNPMARSFRSIRIYTKQLFTKKLITTTLSSILINTFLFDGLVMLNIWLGVGIFSGNLNNCTLNGGCPVAGDSFDEMCNSDKLENLFKINAYFSLCSFIVFLLLFIADKIPRKIILSKSTAYGFIKIYPKILLIFLSLFLKGNCKWSFITFGCFFISAGVMSSFLPNMNLEPMQD</sequence>
<dbReference type="GO" id="GO:0016020">
    <property type="term" value="C:membrane"/>
    <property type="evidence" value="ECO:0007669"/>
    <property type="project" value="UniProtKB-SubCell"/>
</dbReference>
<dbReference type="PROSITE" id="PS50850">
    <property type="entry name" value="MFS"/>
    <property type="match status" value="1"/>
</dbReference>
<dbReference type="EnsemblMetazoa" id="PHUM333100-RA">
    <property type="protein sequence ID" value="PHUM333100-PA"/>
    <property type="gene ID" value="PHUM333100"/>
</dbReference>
<evidence type="ECO:0000256" key="1">
    <source>
        <dbReference type="ARBA" id="ARBA00004141"/>
    </source>
</evidence>
<dbReference type="GeneID" id="8239218"/>
<keyword evidence="6 7" id="KW-0472">Membrane</keyword>
<keyword evidence="9" id="KW-0762">Sugar transport</keyword>
<keyword evidence="11" id="KW-1185">Reference proteome</keyword>
<proteinExistence type="inferred from homology"/>
<evidence type="ECO:0000256" key="2">
    <source>
        <dbReference type="ARBA" id="ARBA00008335"/>
    </source>
</evidence>
<dbReference type="GO" id="GO:0022857">
    <property type="term" value="F:transmembrane transporter activity"/>
    <property type="evidence" value="ECO:0007669"/>
    <property type="project" value="InterPro"/>
</dbReference>
<evidence type="ECO:0000256" key="3">
    <source>
        <dbReference type="ARBA" id="ARBA00022448"/>
    </source>
</evidence>
<dbReference type="Pfam" id="PF00083">
    <property type="entry name" value="Sugar_tr"/>
    <property type="match status" value="1"/>
</dbReference>
<reference evidence="10" key="3">
    <citation type="submission" date="2020-05" db="UniProtKB">
        <authorList>
            <consortium name="EnsemblMetazoa"/>
        </authorList>
    </citation>
    <scope>IDENTIFICATION</scope>
    <source>
        <strain evidence="10">USDA</strain>
    </source>
</reference>
<evidence type="ECO:0000313" key="10">
    <source>
        <dbReference type="EnsemblMetazoa" id="PHUM333100-PA"/>
    </source>
</evidence>